<dbReference type="PANTHER" id="PTHR14187:SF5">
    <property type="entry name" value="HEAT SHOCK 70 KDA PROTEIN 12A"/>
    <property type="match status" value="1"/>
</dbReference>
<dbReference type="InterPro" id="IPR043129">
    <property type="entry name" value="ATPase_NBD"/>
</dbReference>
<dbReference type="OrthoDB" id="2963168at2759"/>
<dbReference type="SUPFAM" id="SSF53067">
    <property type="entry name" value="Actin-like ATPase domain"/>
    <property type="match status" value="2"/>
</dbReference>
<dbReference type="RefSeq" id="XP_033676923.1">
    <property type="nucleotide sequence ID" value="XM_033824339.1"/>
</dbReference>
<dbReference type="PANTHER" id="PTHR14187">
    <property type="entry name" value="ALPHA KINASE/ELONGATION FACTOR 2 KINASE"/>
    <property type="match status" value="1"/>
</dbReference>
<organism evidence="1 2">
    <name type="scientific">Trematosphaeria pertusa</name>
    <dbReference type="NCBI Taxonomy" id="390896"/>
    <lineage>
        <taxon>Eukaryota</taxon>
        <taxon>Fungi</taxon>
        <taxon>Dikarya</taxon>
        <taxon>Ascomycota</taxon>
        <taxon>Pezizomycotina</taxon>
        <taxon>Dothideomycetes</taxon>
        <taxon>Pleosporomycetidae</taxon>
        <taxon>Pleosporales</taxon>
        <taxon>Massarineae</taxon>
        <taxon>Trematosphaeriaceae</taxon>
        <taxon>Trematosphaeria</taxon>
    </lineage>
</organism>
<name>A0A6A6HVJ2_9PLEO</name>
<dbReference type="EMBL" id="ML987209">
    <property type="protein sequence ID" value="KAF2241919.1"/>
    <property type="molecule type" value="Genomic_DNA"/>
</dbReference>
<dbReference type="AlphaFoldDB" id="A0A6A6HVJ2"/>
<evidence type="ECO:0000313" key="1">
    <source>
        <dbReference type="EMBL" id="KAF2241919.1"/>
    </source>
</evidence>
<gene>
    <name evidence="1" type="ORF">BU26DRAFT_439356</name>
</gene>
<protein>
    <submittedName>
        <fullName evidence="1">Actin-like ATPase domain-containing protein</fullName>
    </submittedName>
</protein>
<dbReference type="Proteomes" id="UP000800094">
    <property type="component" value="Unassembled WGS sequence"/>
</dbReference>
<keyword evidence="2" id="KW-1185">Reference proteome</keyword>
<sequence length="622" mass="68993">MWTTHGLAQRSKPVDDTDDNGDDVMVIGLDFGTTYSGAAWATVEDFESDQINLITTWPDSGREEGKIPTELFYEDGKTYWGYGIPADGDPVRWFKLLLLKEEDLDANLRNSEILWRGRKMLKENGKTAIDLIADYLRALWVHVIESINKSRGESVVDALVFRVVITVPAIWKGYARQGMERAAKMAGILDRRPAGTTTLTFAPEPEAAALSTLCEPGRRVKTGDVYMICDAGGGTVVKEDLISYEIGDVDPIAMHEAVEGTGGLCGGVFIDEAFETICKARLGRKWDRLSKAGIKEIMKGEWEHAIKPQFKPENSKKEYIVGIPAEAFGKSSLDDASRQPYIKNGRIHFNSAHIQAAFTDAFDGIDALVGQQIQKAAKQDLSITVGCPYLGIILVGGLGASPYLYEHLKKRHSGAGIGILQSTGMKPRTAICRGAVFKGFLDALQSGSGTEFSINNIDAPISVTSTIARASLGIRYRTPFVRYLHDEEDKEWDSDEEEWKAARQMRWYLKRGDNVSKVDPIRHSFYRTYRKDPGRSFKVHLYHCQDEVPPSRQTSSVSSLCTIDCTLDVSFSSMKSITNPSGIKLKKLTYEVEMVPSGATVDFVVYIDGRRLGVHNAKVSFQ</sequence>
<proteinExistence type="predicted"/>
<dbReference type="CDD" id="cd10170">
    <property type="entry name" value="ASKHA_NBD_HSP70"/>
    <property type="match status" value="1"/>
</dbReference>
<dbReference type="Gene3D" id="3.30.420.40">
    <property type="match status" value="1"/>
</dbReference>
<evidence type="ECO:0000313" key="2">
    <source>
        <dbReference type="Proteomes" id="UP000800094"/>
    </source>
</evidence>
<reference evidence="1" key="1">
    <citation type="journal article" date="2020" name="Stud. Mycol.">
        <title>101 Dothideomycetes genomes: a test case for predicting lifestyles and emergence of pathogens.</title>
        <authorList>
            <person name="Haridas S."/>
            <person name="Albert R."/>
            <person name="Binder M."/>
            <person name="Bloem J."/>
            <person name="Labutti K."/>
            <person name="Salamov A."/>
            <person name="Andreopoulos B."/>
            <person name="Baker S."/>
            <person name="Barry K."/>
            <person name="Bills G."/>
            <person name="Bluhm B."/>
            <person name="Cannon C."/>
            <person name="Castanera R."/>
            <person name="Culley D."/>
            <person name="Daum C."/>
            <person name="Ezra D."/>
            <person name="Gonzalez J."/>
            <person name="Henrissat B."/>
            <person name="Kuo A."/>
            <person name="Liang C."/>
            <person name="Lipzen A."/>
            <person name="Lutzoni F."/>
            <person name="Magnuson J."/>
            <person name="Mondo S."/>
            <person name="Nolan M."/>
            <person name="Ohm R."/>
            <person name="Pangilinan J."/>
            <person name="Park H.-J."/>
            <person name="Ramirez L."/>
            <person name="Alfaro M."/>
            <person name="Sun H."/>
            <person name="Tritt A."/>
            <person name="Yoshinaga Y."/>
            <person name="Zwiers L.-H."/>
            <person name="Turgeon B."/>
            <person name="Goodwin S."/>
            <person name="Spatafora J."/>
            <person name="Crous P."/>
            <person name="Grigoriev I."/>
        </authorList>
    </citation>
    <scope>NUCLEOTIDE SEQUENCE</scope>
    <source>
        <strain evidence="1">CBS 122368</strain>
    </source>
</reference>
<dbReference type="GeneID" id="54577669"/>
<accession>A0A6A6HVJ2</accession>